<protein>
    <recommendedName>
        <fullName evidence="4">Scramblase</fullName>
    </recommendedName>
</protein>
<keyword evidence="3" id="KW-1185">Reference proteome</keyword>
<sequence length="178" mass="19601">MMNYPLDLRFKIATIGTRVSVTDAGGRLVAYVRKKKFRLKEDIGVYADDDQRKLLFRIKADRMMDFGASYSVALSDGTPIGAVRQEGMRSLWKSTYVLTNASGSGIGSIHEENPWVKVLDGLMEAIPFGDALGGLFFNPAYIVDLRGTPRCAWRSSAPSSRAASGSKSSKTSPKRRRT</sequence>
<gene>
    <name evidence="2" type="ORF">GBA63_15530</name>
</gene>
<dbReference type="AlphaFoldDB" id="A0A6G8QBM6"/>
<dbReference type="EMBL" id="CP045119">
    <property type="protein sequence ID" value="QIN83895.1"/>
    <property type="molecule type" value="Genomic_DNA"/>
</dbReference>
<evidence type="ECO:0008006" key="4">
    <source>
        <dbReference type="Google" id="ProtNLM"/>
    </source>
</evidence>
<reference evidence="2 3" key="1">
    <citation type="submission" date="2019-10" db="EMBL/GenBank/DDBJ databases">
        <title>Rubrobacter sp nov SCSIO 52090 isolated from a deep-sea sediment in the South China Sea.</title>
        <authorList>
            <person name="Chen R.W."/>
        </authorList>
    </citation>
    <scope>NUCLEOTIDE SEQUENCE [LARGE SCALE GENOMIC DNA]</scope>
    <source>
        <strain evidence="2 3">SCSIO 52909</strain>
    </source>
</reference>
<evidence type="ECO:0000313" key="2">
    <source>
        <dbReference type="EMBL" id="QIN83895.1"/>
    </source>
</evidence>
<dbReference type="InterPro" id="IPR038595">
    <property type="entry name" value="LOR_sf"/>
</dbReference>
<dbReference type="RefSeq" id="WP_166177560.1">
    <property type="nucleotide sequence ID" value="NZ_CP045119.1"/>
</dbReference>
<accession>A0A6G8QBM6</accession>
<name>A0A6G8QBM6_9ACTN</name>
<dbReference type="Proteomes" id="UP000501452">
    <property type="component" value="Chromosome"/>
</dbReference>
<evidence type="ECO:0000313" key="3">
    <source>
        <dbReference type="Proteomes" id="UP000501452"/>
    </source>
</evidence>
<dbReference type="KEGG" id="rub:GBA63_15530"/>
<evidence type="ECO:0000256" key="1">
    <source>
        <dbReference type="SAM" id="MobiDB-lite"/>
    </source>
</evidence>
<organism evidence="2 3">
    <name type="scientific">Rubrobacter tropicus</name>
    <dbReference type="NCBI Taxonomy" id="2653851"/>
    <lineage>
        <taxon>Bacteria</taxon>
        <taxon>Bacillati</taxon>
        <taxon>Actinomycetota</taxon>
        <taxon>Rubrobacteria</taxon>
        <taxon>Rubrobacterales</taxon>
        <taxon>Rubrobacteraceae</taxon>
        <taxon>Rubrobacter</taxon>
    </lineage>
</organism>
<feature type="region of interest" description="Disordered" evidence="1">
    <location>
        <begin position="154"/>
        <end position="178"/>
    </location>
</feature>
<dbReference type="InterPro" id="IPR025659">
    <property type="entry name" value="Tubby-like_C"/>
</dbReference>
<proteinExistence type="predicted"/>
<dbReference type="SUPFAM" id="SSF54518">
    <property type="entry name" value="Tubby C-terminal domain-like"/>
    <property type="match status" value="1"/>
</dbReference>
<feature type="compositionally biased region" description="Low complexity" evidence="1">
    <location>
        <begin position="154"/>
        <end position="171"/>
    </location>
</feature>
<dbReference type="Gene3D" id="2.40.160.200">
    <property type="entry name" value="LURP1-related"/>
    <property type="match status" value="1"/>
</dbReference>